<dbReference type="Proteomes" id="UP000322876">
    <property type="component" value="Unassembled WGS sequence"/>
</dbReference>
<dbReference type="Gene3D" id="3.40.920.10">
    <property type="entry name" value="Pyruvate-ferredoxin oxidoreductase, PFOR, domain III"/>
    <property type="match status" value="1"/>
</dbReference>
<organism evidence="3 4">
    <name type="scientific">Deferribacter autotrophicus</name>
    <dbReference type="NCBI Taxonomy" id="500465"/>
    <lineage>
        <taxon>Bacteria</taxon>
        <taxon>Pseudomonadati</taxon>
        <taxon>Deferribacterota</taxon>
        <taxon>Deferribacteres</taxon>
        <taxon>Deferribacterales</taxon>
        <taxon>Deferribacteraceae</taxon>
        <taxon>Deferribacter</taxon>
    </lineage>
</organism>
<dbReference type="NCBIfam" id="NF005322">
    <property type="entry name" value="PRK06853.1-2"/>
    <property type="match status" value="1"/>
</dbReference>
<keyword evidence="3" id="KW-0670">Pyruvate</keyword>
<keyword evidence="4" id="KW-1185">Reference proteome</keyword>
<dbReference type="RefSeq" id="WP_149266380.1">
    <property type="nucleotide sequence ID" value="NZ_VFJB01000005.1"/>
</dbReference>
<reference evidence="3 4" key="1">
    <citation type="submission" date="2019-06" db="EMBL/GenBank/DDBJ databases">
        <title>Genomic insights into carbon and energy metabolism of Deferribacter autotrophicus revealed new metabolic traits in the phylum Deferribacteres.</title>
        <authorList>
            <person name="Slobodkin A.I."/>
            <person name="Slobodkina G.B."/>
            <person name="Allioux M."/>
            <person name="Alain K."/>
            <person name="Jebbar M."/>
            <person name="Shadrin V."/>
            <person name="Kublanov I.V."/>
            <person name="Toshchakov S.V."/>
            <person name="Bonch-Osmolovskaya E.A."/>
        </authorList>
    </citation>
    <scope>NUCLEOTIDE SEQUENCE [LARGE SCALE GENOMIC DNA]</scope>
    <source>
        <strain evidence="3 4">SL50</strain>
    </source>
</reference>
<feature type="domain" description="Pyruvate/ketoisovalerate oxidoreductase catalytic" evidence="2">
    <location>
        <begin position="11"/>
        <end position="188"/>
    </location>
</feature>
<sequence>MKKDILMVGVGGQGIVLASDILCDVALLEGYDVKKSEIHGMAQRGGSVVSHVRVGDKVFSPVIPVGEADVIVSYENMEFLRYLEYKNNNTMLILNTNRIYPPPVAMGEADYPDELIEKEKKNFKELYEIDALKIAKESGNVKVVSTVMLGALAKLLPFKKDSWYEVIRMRVPKKVVDVNIKAFDLGYAH</sequence>
<proteinExistence type="predicted"/>
<name>A0A5A8F3V9_9BACT</name>
<evidence type="ECO:0000313" key="3">
    <source>
        <dbReference type="EMBL" id="KAA0258059.1"/>
    </source>
</evidence>
<dbReference type="PANTHER" id="PTHR43854">
    <property type="entry name" value="INDOLEPYRUVATE OXIDOREDUCTASE SUBUNIT IORB"/>
    <property type="match status" value="1"/>
</dbReference>
<dbReference type="AlphaFoldDB" id="A0A5A8F3V9"/>
<dbReference type="InterPro" id="IPR002869">
    <property type="entry name" value="Pyrv_flavodox_OxRed_cen"/>
</dbReference>
<dbReference type="PANTHER" id="PTHR43854:SF1">
    <property type="entry name" value="INDOLEPYRUVATE OXIDOREDUCTASE SUBUNIT IORB"/>
    <property type="match status" value="1"/>
</dbReference>
<dbReference type="Pfam" id="PF01558">
    <property type="entry name" value="POR"/>
    <property type="match status" value="1"/>
</dbReference>
<comment type="caution">
    <text evidence="3">The sequence shown here is derived from an EMBL/GenBank/DDBJ whole genome shotgun (WGS) entry which is preliminary data.</text>
</comment>
<dbReference type="SUPFAM" id="SSF53323">
    <property type="entry name" value="Pyruvate-ferredoxin oxidoreductase, PFOR, domain III"/>
    <property type="match status" value="1"/>
</dbReference>
<evidence type="ECO:0000256" key="1">
    <source>
        <dbReference type="ARBA" id="ARBA00023002"/>
    </source>
</evidence>
<dbReference type="GO" id="GO:0016903">
    <property type="term" value="F:oxidoreductase activity, acting on the aldehyde or oxo group of donors"/>
    <property type="evidence" value="ECO:0007669"/>
    <property type="project" value="InterPro"/>
</dbReference>
<protein>
    <submittedName>
        <fullName evidence="3">Indolepyruvate oxidoreductase subunit beta</fullName>
    </submittedName>
</protein>
<dbReference type="EMBL" id="VFJB01000005">
    <property type="protein sequence ID" value="KAA0258059.1"/>
    <property type="molecule type" value="Genomic_DNA"/>
</dbReference>
<gene>
    <name evidence="3" type="ORF">FHQ18_06590</name>
</gene>
<dbReference type="InterPro" id="IPR052198">
    <property type="entry name" value="IorB_Oxidoreductase"/>
</dbReference>
<dbReference type="InterPro" id="IPR019752">
    <property type="entry name" value="Pyrv/ketoisovalerate_OxRed_cat"/>
</dbReference>
<keyword evidence="1" id="KW-0560">Oxidoreductase</keyword>
<evidence type="ECO:0000313" key="4">
    <source>
        <dbReference type="Proteomes" id="UP000322876"/>
    </source>
</evidence>
<evidence type="ECO:0000259" key="2">
    <source>
        <dbReference type="Pfam" id="PF01558"/>
    </source>
</evidence>
<dbReference type="NCBIfam" id="NF005325">
    <property type="entry name" value="PRK06853.1-5"/>
    <property type="match status" value="1"/>
</dbReference>
<dbReference type="OrthoDB" id="9789125at2"/>
<accession>A0A5A8F3V9</accession>